<evidence type="ECO:0000313" key="2">
    <source>
        <dbReference type="EMBL" id="EGD92986.1"/>
    </source>
</evidence>
<dbReference type="AlphaFoldDB" id="F2RNT0"/>
<feature type="region of interest" description="Disordered" evidence="1">
    <location>
        <begin position="1"/>
        <end position="21"/>
    </location>
</feature>
<accession>F2RNT0</accession>
<keyword evidence="3" id="KW-1185">Reference proteome</keyword>
<gene>
    <name evidence="2" type="ORF">TESG_08257</name>
</gene>
<sequence>MLFTEEKDGNGSGNRPKPTPPVILLSPLDTYIIAKKINTIPPESYYRVLGLQDNATVEDIAATIQNLKVIFDVFGDTATPIYKEAIENAQKGLVQAEKHAKAKNKGLARMEDLNAVSEFQHPLGVKYREAHQHIYTSLRALYDGQMNNDTTIIDTAKSQIEGTNNYITMLNKMAENSRDFATVPVNKFITCWQCNVGQSAMLEKLVYDYHLPKGWAENPPQADEGLSQLTHLGMLSSKLLKPI</sequence>
<dbReference type="Proteomes" id="UP000009172">
    <property type="component" value="Unassembled WGS sequence"/>
</dbReference>
<name>F2RNT0_TRIT1</name>
<reference evidence="3" key="1">
    <citation type="journal article" date="2012" name="MBio">
        <title>Comparative genome analysis of Trichophyton rubrum and related dermatophytes reveals candidate genes involved in infection.</title>
        <authorList>
            <person name="Martinez D.A."/>
            <person name="Oliver B.G."/>
            <person name="Graeser Y."/>
            <person name="Goldberg J.M."/>
            <person name="Li W."/>
            <person name="Martinez-Rossi N.M."/>
            <person name="Monod M."/>
            <person name="Shelest E."/>
            <person name="Barton R.C."/>
            <person name="Birch E."/>
            <person name="Brakhage A.A."/>
            <person name="Chen Z."/>
            <person name="Gurr S.J."/>
            <person name="Heiman D."/>
            <person name="Heitman J."/>
            <person name="Kosti I."/>
            <person name="Rossi A."/>
            <person name="Saif S."/>
            <person name="Samalova M."/>
            <person name="Saunders C.W."/>
            <person name="Shea T."/>
            <person name="Summerbell R.C."/>
            <person name="Xu J."/>
            <person name="Young S."/>
            <person name="Zeng Q."/>
            <person name="Birren B.W."/>
            <person name="Cuomo C.A."/>
            <person name="White T.C."/>
        </authorList>
    </citation>
    <scope>NUCLEOTIDE SEQUENCE [LARGE SCALE GENOMIC DNA]</scope>
    <source>
        <strain evidence="3">CBS 112818</strain>
    </source>
</reference>
<dbReference type="EMBL" id="GG698478">
    <property type="protein sequence ID" value="EGD92986.1"/>
    <property type="molecule type" value="Genomic_DNA"/>
</dbReference>
<evidence type="ECO:0000313" key="3">
    <source>
        <dbReference type="Proteomes" id="UP000009172"/>
    </source>
</evidence>
<protein>
    <submittedName>
        <fullName evidence="2">Uncharacterized protein</fullName>
    </submittedName>
</protein>
<dbReference type="HOGENOM" id="CLU_1143253_0_0_1"/>
<organism evidence="2 3">
    <name type="scientific">Trichophyton tonsurans (strain CBS 112818)</name>
    <name type="common">Scalp ringworm fungus</name>
    <dbReference type="NCBI Taxonomy" id="647933"/>
    <lineage>
        <taxon>Eukaryota</taxon>
        <taxon>Fungi</taxon>
        <taxon>Dikarya</taxon>
        <taxon>Ascomycota</taxon>
        <taxon>Pezizomycotina</taxon>
        <taxon>Eurotiomycetes</taxon>
        <taxon>Eurotiomycetidae</taxon>
        <taxon>Onygenales</taxon>
        <taxon>Arthrodermataceae</taxon>
        <taxon>Trichophyton</taxon>
    </lineage>
</organism>
<proteinExistence type="predicted"/>
<evidence type="ECO:0000256" key="1">
    <source>
        <dbReference type="SAM" id="MobiDB-lite"/>
    </source>
</evidence>